<dbReference type="VEuPathDB" id="FungiDB:MGYG_01544"/>
<evidence type="ECO:0000313" key="2">
    <source>
        <dbReference type="EMBL" id="EFQ98517.1"/>
    </source>
</evidence>
<dbReference type="EMBL" id="DS989822">
    <property type="protein sequence ID" value="EFQ98517.1"/>
    <property type="molecule type" value="Genomic_DNA"/>
</dbReference>
<sequence>MAKTSSHESRRHGQNALLISEQGKIGKYPIHATGHQGSVMHVCTQGTIDNIAHWTKISEHGNMGLAGGKGGHSNIRQTGRRPSSRIILGGCVPRNSVINASGNHDIVQA</sequence>
<organism evidence="3">
    <name type="scientific">Arthroderma gypseum (strain ATCC MYA-4604 / CBS 118893)</name>
    <name type="common">Microsporum gypseum</name>
    <dbReference type="NCBI Taxonomy" id="535722"/>
    <lineage>
        <taxon>Eukaryota</taxon>
        <taxon>Fungi</taxon>
        <taxon>Dikarya</taxon>
        <taxon>Ascomycota</taxon>
        <taxon>Pezizomycotina</taxon>
        <taxon>Eurotiomycetes</taxon>
        <taxon>Eurotiomycetidae</taxon>
        <taxon>Onygenales</taxon>
        <taxon>Arthrodermataceae</taxon>
        <taxon>Nannizzia</taxon>
    </lineage>
</organism>
<name>E5R1I1_ARTGP</name>
<keyword evidence="3" id="KW-1185">Reference proteome</keyword>
<gene>
    <name evidence="2" type="ORF">MGYG_01544</name>
</gene>
<dbReference type="RefSeq" id="XP_003177469.1">
    <property type="nucleotide sequence ID" value="XM_003177421.1"/>
</dbReference>
<reference evidence="3" key="1">
    <citation type="journal article" date="2012" name="MBio">
        <title>Comparative genome analysis of Trichophyton rubrum and related dermatophytes reveals candidate genes involved in infection.</title>
        <authorList>
            <person name="Martinez D.A."/>
            <person name="Oliver B.G."/>
            <person name="Graeser Y."/>
            <person name="Goldberg J.M."/>
            <person name="Li W."/>
            <person name="Martinez-Rossi N.M."/>
            <person name="Monod M."/>
            <person name="Shelest E."/>
            <person name="Barton R.C."/>
            <person name="Birch E."/>
            <person name="Brakhage A.A."/>
            <person name="Chen Z."/>
            <person name="Gurr S.J."/>
            <person name="Heiman D."/>
            <person name="Heitman J."/>
            <person name="Kosti I."/>
            <person name="Rossi A."/>
            <person name="Saif S."/>
            <person name="Samalova M."/>
            <person name="Saunders C.W."/>
            <person name="Shea T."/>
            <person name="Summerbell R.C."/>
            <person name="Xu J."/>
            <person name="Young S."/>
            <person name="Zeng Q."/>
            <person name="Birren B.W."/>
            <person name="Cuomo C.A."/>
            <person name="White T.C."/>
        </authorList>
    </citation>
    <scope>NUCLEOTIDE SEQUENCE [LARGE SCALE GENOMIC DNA]</scope>
    <source>
        <strain evidence="3">ATCC MYA-4604 / CBS 118893</strain>
    </source>
</reference>
<feature type="region of interest" description="Disordered" evidence="1">
    <location>
        <begin position="62"/>
        <end position="87"/>
    </location>
</feature>
<dbReference type="InParanoid" id="E5R1I1"/>
<evidence type="ECO:0000313" key="3">
    <source>
        <dbReference type="Proteomes" id="UP000002669"/>
    </source>
</evidence>
<dbReference type="GeneID" id="10032799"/>
<accession>E5R1I1</accession>
<protein>
    <submittedName>
        <fullName evidence="2">Uncharacterized protein</fullName>
    </submittedName>
</protein>
<proteinExistence type="predicted"/>
<dbReference type="Proteomes" id="UP000002669">
    <property type="component" value="Unassembled WGS sequence"/>
</dbReference>
<evidence type="ECO:0000256" key="1">
    <source>
        <dbReference type="SAM" id="MobiDB-lite"/>
    </source>
</evidence>
<dbReference type="AlphaFoldDB" id="E5R1I1"/>
<dbReference type="HOGENOM" id="CLU_2183314_0_0_1"/>